<feature type="transmembrane region" description="Helical" evidence="1">
    <location>
        <begin position="118"/>
        <end position="138"/>
    </location>
</feature>
<comment type="caution">
    <text evidence="2">The sequence shown here is derived from an EMBL/GenBank/DDBJ whole genome shotgun (WGS) entry which is preliminary data.</text>
</comment>
<dbReference type="AlphaFoldDB" id="A0A8J3MDH3"/>
<evidence type="ECO:0000313" key="3">
    <source>
        <dbReference type="Proteomes" id="UP000611500"/>
    </source>
</evidence>
<feature type="transmembrane region" description="Helical" evidence="1">
    <location>
        <begin position="73"/>
        <end position="98"/>
    </location>
</feature>
<protein>
    <submittedName>
        <fullName evidence="2">Metal-binding protein</fullName>
    </submittedName>
</protein>
<proteinExistence type="predicted"/>
<keyword evidence="3" id="KW-1185">Reference proteome</keyword>
<organism evidence="2 3">
    <name type="scientific">Pseudodonghicola xiamenensis</name>
    <dbReference type="NCBI Taxonomy" id="337702"/>
    <lineage>
        <taxon>Bacteria</taxon>
        <taxon>Pseudomonadati</taxon>
        <taxon>Pseudomonadota</taxon>
        <taxon>Alphaproteobacteria</taxon>
        <taxon>Rhodobacterales</taxon>
        <taxon>Paracoccaceae</taxon>
        <taxon>Pseudodonghicola</taxon>
    </lineage>
</organism>
<reference evidence="2" key="1">
    <citation type="journal article" date="2014" name="Int. J. Syst. Evol. Microbiol.">
        <title>Complete genome sequence of Corynebacterium casei LMG S-19264T (=DSM 44701T), isolated from a smear-ripened cheese.</title>
        <authorList>
            <consortium name="US DOE Joint Genome Institute (JGI-PGF)"/>
            <person name="Walter F."/>
            <person name="Albersmeier A."/>
            <person name="Kalinowski J."/>
            <person name="Ruckert C."/>
        </authorList>
    </citation>
    <scope>NUCLEOTIDE SEQUENCE</scope>
    <source>
        <strain evidence="2">CGMCC 1.7081</strain>
    </source>
</reference>
<sequence length="274" mass="29391">MSDTAPRTGAVEHLARNDRLIVLGAICLIVLLAGLYTIYGAGMQMTALDMTRMARPIGQPMAMGGAQPWTPAYALLIFLMWWIMMIAMMVPSAAPMLLLFTAVKKAGADTRQAHRDNFLFLCGYLLAWCLFSALATALQWELELVGLSNGPMMTVSSRALAGGMLIAAGLYQVTPLKQACLSHCRSPANFLTRHKRSGALGALTMGLHHGAYCLGCCWALMILLFVGGVMNLYWIVGLALIVLAEKLLPHARAFAAITGSLMTGVGGYVLITGL</sequence>
<name>A0A8J3MDH3_9RHOB</name>
<keyword evidence="1" id="KW-0812">Transmembrane</keyword>
<keyword evidence="1" id="KW-0472">Membrane</keyword>
<dbReference type="Pfam" id="PF09948">
    <property type="entry name" value="PpoB2"/>
    <property type="match status" value="1"/>
</dbReference>
<dbReference type="Proteomes" id="UP000611500">
    <property type="component" value="Unassembled WGS sequence"/>
</dbReference>
<dbReference type="InterPro" id="IPR018688">
    <property type="entry name" value="PpoB2-like"/>
</dbReference>
<dbReference type="RefSeq" id="WP_028093536.1">
    <property type="nucleotide sequence ID" value="NZ_BNAP01000008.1"/>
</dbReference>
<evidence type="ECO:0000313" key="2">
    <source>
        <dbReference type="EMBL" id="GHG91675.1"/>
    </source>
</evidence>
<accession>A0A8J3MDH3</accession>
<reference evidence="2" key="2">
    <citation type="submission" date="2020-09" db="EMBL/GenBank/DDBJ databases">
        <authorList>
            <person name="Sun Q."/>
            <person name="Zhou Y."/>
        </authorList>
    </citation>
    <scope>NUCLEOTIDE SEQUENCE</scope>
    <source>
        <strain evidence="2">CGMCC 1.7081</strain>
    </source>
</reference>
<feature type="transmembrane region" description="Helical" evidence="1">
    <location>
        <begin position="253"/>
        <end position="271"/>
    </location>
</feature>
<dbReference type="EMBL" id="BNAP01000008">
    <property type="protein sequence ID" value="GHG91675.1"/>
    <property type="molecule type" value="Genomic_DNA"/>
</dbReference>
<evidence type="ECO:0000256" key="1">
    <source>
        <dbReference type="SAM" id="Phobius"/>
    </source>
</evidence>
<gene>
    <name evidence="2" type="ORF">GCM10010961_23170</name>
</gene>
<feature type="transmembrane region" description="Helical" evidence="1">
    <location>
        <begin position="20"/>
        <end position="39"/>
    </location>
</feature>
<keyword evidence="1" id="KW-1133">Transmembrane helix</keyword>
<feature type="transmembrane region" description="Helical" evidence="1">
    <location>
        <begin position="158"/>
        <end position="176"/>
    </location>
</feature>
<feature type="transmembrane region" description="Helical" evidence="1">
    <location>
        <begin position="197"/>
        <end position="226"/>
    </location>
</feature>